<evidence type="ECO:0000313" key="1">
    <source>
        <dbReference type="EMBL" id="EMP05742.1"/>
    </source>
</evidence>
<comment type="caution">
    <text evidence="1">The sequence shown here is derived from an EMBL/GenBank/DDBJ whole genome shotgun (WGS) entry which is preliminary data.</text>
</comment>
<proteinExistence type="predicted"/>
<dbReference type="Proteomes" id="UP000012117">
    <property type="component" value="Unassembled WGS sequence"/>
</dbReference>
<gene>
    <name evidence="1" type="ORF">LEP1GSC124_5392</name>
</gene>
<dbReference type="EMBL" id="AKWN02000406">
    <property type="protein sequence ID" value="EMP05742.1"/>
    <property type="molecule type" value="Genomic_DNA"/>
</dbReference>
<sequence length="60" mass="6628">MGMGALENLIRLLFPDTPIPDPFDAEEIARRSKDLQWTQERIIDMIAAGVAKGIAKAFGK</sequence>
<dbReference type="BioCyc" id="LINT1193029:G11R4-2404-MONOMER"/>
<organism evidence="1 2">
    <name type="scientific">Leptospira interrogans serovar Pyrogenes str. 200701872</name>
    <dbReference type="NCBI Taxonomy" id="1193029"/>
    <lineage>
        <taxon>Bacteria</taxon>
        <taxon>Pseudomonadati</taxon>
        <taxon>Spirochaetota</taxon>
        <taxon>Spirochaetia</taxon>
        <taxon>Leptospirales</taxon>
        <taxon>Leptospiraceae</taxon>
        <taxon>Leptospira</taxon>
    </lineage>
</organism>
<evidence type="ECO:0000313" key="2">
    <source>
        <dbReference type="Proteomes" id="UP000012117"/>
    </source>
</evidence>
<protein>
    <submittedName>
        <fullName evidence="1">Uncharacterized protein</fullName>
    </submittedName>
</protein>
<dbReference type="AlphaFoldDB" id="M6ZNF7"/>
<reference evidence="1 2" key="1">
    <citation type="submission" date="2013-01" db="EMBL/GenBank/DDBJ databases">
        <authorList>
            <person name="Harkins D.M."/>
            <person name="Durkin A.S."/>
            <person name="Brinkac L.M."/>
            <person name="Haft D.H."/>
            <person name="Selengut J.D."/>
            <person name="Sanka R."/>
            <person name="DePew J."/>
            <person name="Purushe J."/>
            <person name="Picardeau M."/>
            <person name="Werts C."/>
            <person name="Goarant C."/>
            <person name="Vinetz J.M."/>
            <person name="Sutton G.G."/>
            <person name="Nierman W.C."/>
            <person name="Fouts D.E."/>
        </authorList>
    </citation>
    <scope>NUCLEOTIDE SEQUENCE [LARGE SCALE GENOMIC DNA]</scope>
    <source>
        <strain evidence="1 2">200701872</strain>
    </source>
</reference>
<accession>M6ZNF7</accession>
<name>M6ZNF7_LEPIR</name>